<protein>
    <submittedName>
        <fullName evidence="1">Uncharacterized protein</fullName>
    </submittedName>
</protein>
<comment type="caution">
    <text evidence="1">The sequence shown here is derived from an EMBL/GenBank/DDBJ whole genome shotgun (WGS) entry which is preliminary data.</text>
</comment>
<name>A0ACB9AD47_CICIN</name>
<accession>A0ACB9AD47</accession>
<proteinExistence type="predicted"/>
<sequence length="275" mass="31339">MDDDYVRDARKGKAKVEEVEEEESDPDFLLPKAIPKSYSNLGEDVIYLKIVGPPREPEEVETDSPEAVRKILFRFRNKELHRICGNEDARLLNIQTASRATIGILSDTASRLHRHLYLELLGTANEVKIADLLITDVITEGYERPYIPRAFMPMNICHHAITILITRVTPLLGINGDNLVKMESESGCWIEVDTYPPEGKILERVVNIYGQGLDVTNAIMMINDRLSEYDKSVKVKDDMDVEEIGSGEESEKMEDEKQKDDEEGDDDMEYGEFRD</sequence>
<evidence type="ECO:0000313" key="2">
    <source>
        <dbReference type="Proteomes" id="UP001055811"/>
    </source>
</evidence>
<dbReference type="Proteomes" id="UP001055811">
    <property type="component" value="Linkage Group LG07"/>
</dbReference>
<organism evidence="1 2">
    <name type="scientific">Cichorium intybus</name>
    <name type="common">Chicory</name>
    <dbReference type="NCBI Taxonomy" id="13427"/>
    <lineage>
        <taxon>Eukaryota</taxon>
        <taxon>Viridiplantae</taxon>
        <taxon>Streptophyta</taxon>
        <taxon>Embryophyta</taxon>
        <taxon>Tracheophyta</taxon>
        <taxon>Spermatophyta</taxon>
        <taxon>Magnoliopsida</taxon>
        <taxon>eudicotyledons</taxon>
        <taxon>Gunneridae</taxon>
        <taxon>Pentapetalae</taxon>
        <taxon>asterids</taxon>
        <taxon>campanulids</taxon>
        <taxon>Asterales</taxon>
        <taxon>Asteraceae</taxon>
        <taxon>Cichorioideae</taxon>
        <taxon>Cichorieae</taxon>
        <taxon>Cichoriinae</taxon>
        <taxon>Cichorium</taxon>
    </lineage>
</organism>
<evidence type="ECO:0000313" key="1">
    <source>
        <dbReference type="EMBL" id="KAI3707944.1"/>
    </source>
</evidence>
<gene>
    <name evidence="1" type="ORF">L2E82_36888</name>
</gene>
<reference evidence="2" key="1">
    <citation type="journal article" date="2022" name="Mol. Ecol. Resour.">
        <title>The genomes of chicory, endive, great burdock and yacon provide insights into Asteraceae palaeo-polyploidization history and plant inulin production.</title>
        <authorList>
            <person name="Fan W."/>
            <person name="Wang S."/>
            <person name="Wang H."/>
            <person name="Wang A."/>
            <person name="Jiang F."/>
            <person name="Liu H."/>
            <person name="Zhao H."/>
            <person name="Xu D."/>
            <person name="Zhang Y."/>
        </authorList>
    </citation>
    <scope>NUCLEOTIDE SEQUENCE [LARGE SCALE GENOMIC DNA]</scope>
    <source>
        <strain evidence="2">cv. Punajuju</strain>
    </source>
</reference>
<keyword evidence="2" id="KW-1185">Reference proteome</keyword>
<reference evidence="1 2" key="2">
    <citation type="journal article" date="2022" name="Mol. Ecol. Resour.">
        <title>The genomes of chicory, endive, great burdock and yacon provide insights into Asteraceae paleo-polyploidization history and plant inulin production.</title>
        <authorList>
            <person name="Fan W."/>
            <person name="Wang S."/>
            <person name="Wang H."/>
            <person name="Wang A."/>
            <person name="Jiang F."/>
            <person name="Liu H."/>
            <person name="Zhao H."/>
            <person name="Xu D."/>
            <person name="Zhang Y."/>
        </authorList>
    </citation>
    <scope>NUCLEOTIDE SEQUENCE [LARGE SCALE GENOMIC DNA]</scope>
    <source>
        <strain evidence="2">cv. Punajuju</strain>
        <tissue evidence="1">Leaves</tissue>
    </source>
</reference>
<dbReference type="EMBL" id="CM042015">
    <property type="protein sequence ID" value="KAI3707944.1"/>
    <property type="molecule type" value="Genomic_DNA"/>
</dbReference>